<dbReference type="Proteomes" id="UP000018949">
    <property type="component" value="Unassembled WGS sequence"/>
</dbReference>
<keyword evidence="1" id="KW-0812">Transmembrane</keyword>
<keyword evidence="1" id="KW-0472">Membrane</keyword>
<feature type="transmembrane region" description="Helical" evidence="1">
    <location>
        <begin position="94"/>
        <end position="115"/>
    </location>
</feature>
<evidence type="ECO:0000313" key="2">
    <source>
        <dbReference type="EMBL" id="GAE48198.1"/>
    </source>
</evidence>
<organism evidence="2 3">
    <name type="scientific">Mesobacillus boroniphilus JCM 21738</name>
    <dbReference type="NCBI Taxonomy" id="1294265"/>
    <lineage>
        <taxon>Bacteria</taxon>
        <taxon>Bacillati</taxon>
        <taxon>Bacillota</taxon>
        <taxon>Bacilli</taxon>
        <taxon>Bacillales</taxon>
        <taxon>Bacillaceae</taxon>
        <taxon>Mesobacillus</taxon>
    </lineage>
</organism>
<dbReference type="AlphaFoldDB" id="W4RWD9"/>
<feature type="transmembrane region" description="Helical" evidence="1">
    <location>
        <begin position="43"/>
        <end position="63"/>
    </location>
</feature>
<sequence length="128" mass="14844">MDNPWEWRYSTPFTQLLYGEVSKPSDISQLDYFVYAAKFQPTFPILMTIIALYLLILVGYLLLKKEDNLLDLYISLLGISLLLLSYFVFNSSTFGGRIFFFIFLTSGILCSAFVLKRIINLKLMKNQN</sequence>
<dbReference type="eggNOG" id="ENOG5032WKK">
    <property type="taxonomic scope" value="Bacteria"/>
</dbReference>
<name>W4RWD9_9BACI</name>
<dbReference type="EMBL" id="BAUW01000139">
    <property type="protein sequence ID" value="GAE48198.1"/>
    <property type="molecule type" value="Genomic_DNA"/>
</dbReference>
<accession>W4RWD9</accession>
<comment type="caution">
    <text evidence="2">The sequence shown here is derived from an EMBL/GenBank/DDBJ whole genome shotgun (WGS) entry which is preliminary data.</text>
</comment>
<evidence type="ECO:0000313" key="3">
    <source>
        <dbReference type="Proteomes" id="UP000018949"/>
    </source>
</evidence>
<reference evidence="2 3" key="1">
    <citation type="submission" date="2013-12" db="EMBL/GenBank/DDBJ databases">
        <title>NBRP : Genome information of microbial organism related human and environment.</title>
        <authorList>
            <person name="Hattori M."/>
            <person name="Oshima K."/>
            <person name="Inaba H."/>
            <person name="Suda W."/>
            <person name="Sakamoto M."/>
            <person name="Iino T."/>
            <person name="Kitahara M."/>
            <person name="Oshida Y."/>
            <person name="Iida T."/>
            <person name="Kudo T."/>
            <person name="Itoh T."/>
            <person name="Ahmed I."/>
            <person name="Ohkuma M."/>
        </authorList>
    </citation>
    <scope>NUCLEOTIDE SEQUENCE [LARGE SCALE GENOMIC DNA]</scope>
    <source>
        <strain evidence="2 3">JCM 21738</strain>
    </source>
</reference>
<keyword evidence="1" id="KW-1133">Transmembrane helix</keyword>
<protein>
    <submittedName>
        <fullName evidence="2">Uncharacterized protein</fullName>
    </submittedName>
</protein>
<gene>
    <name evidence="2" type="ORF">JCM21738_5283</name>
</gene>
<dbReference type="Pfam" id="PF14154">
    <property type="entry name" value="DUF4306"/>
    <property type="match status" value="1"/>
</dbReference>
<keyword evidence="3" id="KW-1185">Reference proteome</keyword>
<proteinExistence type="predicted"/>
<evidence type="ECO:0000256" key="1">
    <source>
        <dbReference type="SAM" id="Phobius"/>
    </source>
</evidence>
<feature type="transmembrane region" description="Helical" evidence="1">
    <location>
        <begin position="70"/>
        <end position="88"/>
    </location>
</feature>
<dbReference type="InterPro" id="IPR025440">
    <property type="entry name" value="DUF4306"/>
</dbReference>